<dbReference type="Pfam" id="PF13581">
    <property type="entry name" value="HATPase_c_2"/>
    <property type="match status" value="1"/>
</dbReference>
<gene>
    <name evidence="3" type="ORF">Q8A49_14995</name>
</gene>
<protein>
    <submittedName>
        <fullName evidence="3">ATP-binding protein</fullName>
        <ecNumber evidence="3">2.7.13.3</ecNumber>
    </submittedName>
</protein>
<keyword evidence="3" id="KW-0067">ATP-binding</keyword>
<dbReference type="SUPFAM" id="SSF55874">
    <property type="entry name" value="ATPase domain of HSP90 chaperone/DNA topoisomerase II/histidine kinase"/>
    <property type="match status" value="1"/>
</dbReference>
<dbReference type="RefSeq" id="WP_330158870.1">
    <property type="nucleotide sequence ID" value="NZ_BAAAJA010000022.1"/>
</dbReference>
<evidence type="ECO:0000259" key="2">
    <source>
        <dbReference type="Pfam" id="PF13581"/>
    </source>
</evidence>
<dbReference type="PANTHER" id="PTHR35526">
    <property type="entry name" value="ANTI-SIGMA-F FACTOR RSBW-RELATED"/>
    <property type="match status" value="1"/>
</dbReference>
<sequence length="159" mass="17013">MSQSHRTGPAPLPGGRPRRLKTCSPTHAGIVIGPEPASVAHVRRWAAGATHGTPRRSHDVALAASELTTNALRHSRSGQQGGRVVVELLTREDHYLLRVTDDGPRPGEQDQFPRVRDTAAEVPGGLGLCLVSAISRGWSWLINTDGTVTVQAEIPSRAQ</sequence>
<organism evidence="3 4">
    <name type="scientific">Nocardiopsis tropica</name>
    <dbReference type="NCBI Taxonomy" id="109330"/>
    <lineage>
        <taxon>Bacteria</taxon>
        <taxon>Bacillati</taxon>
        <taxon>Actinomycetota</taxon>
        <taxon>Actinomycetes</taxon>
        <taxon>Streptosporangiales</taxon>
        <taxon>Nocardiopsidaceae</taxon>
        <taxon>Nocardiopsis</taxon>
    </lineage>
</organism>
<name>A0ABU7KR77_9ACTN</name>
<dbReference type="InterPro" id="IPR003594">
    <property type="entry name" value="HATPase_dom"/>
</dbReference>
<dbReference type="Gene3D" id="3.30.565.10">
    <property type="entry name" value="Histidine kinase-like ATPase, C-terminal domain"/>
    <property type="match status" value="1"/>
</dbReference>
<dbReference type="InterPro" id="IPR036890">
    <property type="entry name" value="HATPase_C_sf"/>
</dbReference>
<dbReference type="EMBL" id="JAUUCC010000034">
    <property type="protein sequence ID" value="MEE2051806.1"/>
    <property type="molecule type" value="Genomic_DNA"/>
</dbReference>
<evidence type="ECO:0000313" key="3">
    <source>
        <dbReference type="EMBL" id="MEE2051806.1"/>
    </source>
</evidence>
<comment type="caution">
    <text evidence="3">The sequence shown here is derived from an EMBL/GenBank/DDBJ whole genome shotgun (WGS) entry which is preliminary data.</text>
</comment>
<dbReference type="PANTHER" id="PTHR35526:SF3">
    <property type="entry name" value="ANTI-SIGMA-F FACTOR RSBW"/>
    <property type="match status" value="1"/>
</dbReference>
<keyword evidence="3" id="KW-0547">Nucleotide-binding</keyword>
<reference evidence="3 4" key="1">
    <citation type="submission" date="2023-07" db="EMBL/GenBank/DDBJ databases">
        <authorList>
            <person name="Girao M."/>
            <person name="Carvalho M.F."/>
        </authorList>
    </citation>
    <scope>NUCLEOTIDE SEQUENCE [LARGE SCALE GENOMIC DNA]</scope>
    <source>
        <strain evidence="3 4">66/93</strain>
    </source>
</reference>
<dbReference type="GO" id="GO:0004673">
    <property type="term" value="F:protein histidine kinase activity"/>
    <property type="evidence" value="ECO:0007669"/>
    <property type="project" value="UniProtKB-EC"/>
</dbReference>
<dbReference type="CDD" id="cd16936">
    <property type="entry name" value="HATPase_RsbW-like"/>
    <property type="match status" value="1"/>
</dbReference>
<dbReference type="InterPro" id="IPR050267">
    <property type="entry name" value="Anti-sigma-factor_SerPK"/>
</dbReference>
<dbReference type="GO" id="GO:0005524">
    <property type="term" value="F:ATP binding"/>
    <property type="evidence" value="ECO:0007669"/>
    <property type="project" value="UniProtKB-KW"/>
</dbReference>
<keyword evidence="3" id="KW-0808">Transferase</keyword>
<dbReference type="Proteomes" id="UP001348641">
    <property type="component" value="Unassembled WGS sequence"/>
</dbReference>
<evidence type="ECO:0000256" key="1">
    <source>
        <dbReference type="ARBA" id="ARBA00022527"/>
    </source>
</evidence>
<accession>A0ABU7KR77</accession>
<keyword evidence="1" id="KW-0418">Kinase</keyword>
<dbReference type="EC" id="2.7.13.3" evidence="3"/>
<keyword evidence="1" id="KW-0723">Serine/threonine-protein kinase</keyword>
<evidence type="ECO:0000313" key="4">
    <source>
        <dbReference type="Proteomes" id="UP001348641"/>
    </source>
</evidence>
<proteinExistence type="predicted"/>
<feature type="domain" description="Histidine kinase/HSP90-like ATPase" evidence="2">
    <location>
        <begin position="35"/>
        <end position="140"/>
    </location>
</feature>